<reference evidence="3 4" key="1">
    <citation type="submission" date="2024-02" db="EMBL/GenBank/DDBJ databases">
        <title>New thermophilic sulfur-oxidizing bacteria from a hot springs of the Uzon caldera (Kamchatka, Russia).</title>
        <authorList>
            <person name="Dukat A.M."/>
            <person name="Elcheninov A.G."/>
            <person name="Frolov E.N."/>
        </authorList>
    </citation>
    <scope>NUCLEOTIDE SEQUENCE [LARGE SCALE GENOMIC DNA]</scope>
    <source>
        <strain evidence="3 4">AK1</strain>
    </source>
</reference>
<gene>
    <name evidence="3" type="ORF">V6E02_00610</name>
</gene>
<accession>A0ABV0EB18</accession>
<sequence length="126" mass="13459">MKLQGILHVSLLVADLARARGFYESVLGLAPDPRRPDLGYPGAWYDIGAQQIHLLALPNPDPVEGRPAHGGRDRHVALAVDDLAALRAALDAAGIAYTLSRSGRAALFCRDPDGNALEFIEVKNPA</sequence>
<dbReference type="InterPro" id="IPR037523">
    <property type="entry name" value="VOC_core"/>
</dbReference>
<dbReference type="InterPro" id="IPR018146">
    <property type="entry name" value="Glyoxalase_1_CS"/>
</dbReference>
<dbReference type="PANTHER" id="PTHR21366">
    <property type="entry name" value="GLYOXALASE FAMILY PROTEIN"/>
    <property type="match status" value="1"/>
</dbReference>
<name>A0ABV0EB18_9BURK</name>
<dbReference type="Pfam" id="PF00903">
    <property type="entry name" value="Glyoxalase"/>
    <property type="match status" value="1"/>
</dbReference>
<keyword evidence="1" id="KW-0479">Metal-binding</keyword>
<dbReference type="PROSITE" id="PS51819">
    <property type="entry name" value="VOC"/>
    <property type="match status" value="1"/>
</dbReference>
<dbReference type="PANTHER" id="PTHR21366:SF22">
    <property type="entry name" value="VOC DOMAIN-CONTAINING PROTEIN"/>
    <property type="match status" value="1"/>
</dbReference>
<evidence type="ECO:0000313" key="3">
    <source>
        <dbReference type="EMBL" id="MEO1765724.1"/>
    </source>
</evidence>
<protein>
    <submittedName>
        <fullName evidence="3">VOC family protein</fullName>
    </submittedName>
</protein>
<dbReference type="Gene3D" id="3.10.180.10">
    <property type="entry name" value="2,3-Dihydroxybiphenyl 1,2-Dioxygenase, domain 1"/>
    <property type="match status" value="1"/>
</dbReference>
<dbReference type="PROSITE" id="PS00934">
    <property type="entry name" value="GLYOXALASE_I_1"/>
    <property type="match status" value="1"/>
</dbReference>
<evidence type="ECO:0000313" key="4">
    <source>
        <dbReference type="Proteomes" id="UP001482231"/>
    </source>
</evidence>
<dbReference type="InterPro" id="IPR029068">
    <property type="entry name" value="Glyas_Bleomycin-R_OHBP_Dase"/>
</dbReference>
<dbReference type="Proteomes" id="UP001482231">
    <property type="component" value="Unassembled WGS sequence"/>
</dbReference>
<keyword evidence="4" id="KW-1185">Reference proteome</keyword>
<dbReference type="InterPro" id="IPR004360">
    <property type="entry name" value="Glyas_Fos-R_dOase_dom"/>
</dbReference>
<dbReference type="EMBL" id="JBAJEX010000001">
    <property type="protein sequence ID" value="MEO1765724.1"/>
    <property type="molecule type" value="Genomic_DNA"/>
</dbReference>
<proteinExistence type="predicted"/>
<evidence type="ECO:0000256" key="1">
    <source>
        <dbReference type="ARBA" id="ARBA00022723"/>
    </source>
</evidence>
<dbReference type="RefSeq" id="WP_347306133.1">
    <property type="nucleotide sequence ID" value="NZ_JBAJEX010000001.1"/>
</dbReference>
<evidence type="ECO:0000259" key="2">
    <source>
        <dbReference type="PROSITE" id="PS51819"/>
    </source>
</evidence>
<comment type="caution">
    <text evidence="3">The sequence shown here is derived from an EMBL/GenBank/DDBJ whole genome shotgun (WGS) entry which is preliminary data.</text>
</comment>
<dbReference type="SUPFAM" id="SSF54593">
    <property type="entry name" value="Glyoxalase/Bleomycin resistance protein/Dihydroxybiphenyl dioxygenase"/>
    <property type="match status" value="1"/>
</dbReference>
<organism evidence="3 4">
    <name type="scientific">Thiobacter aerophilum</name>
    <dbReference type="NCBI Taxonomy" id="3121275"/>
    <lineage>
        <taxon>Bacteria</taxon>
        <taxon>Pseudomonadati</taxon>
        <taxon>Pseudomonadota</taxon>
        <taxon>Betaproteobacteria</taxon>
        <taxon>Burkholderiales</taxon>
        <taxon>Thiobacteraceae</taxon>
        <taxon>Thiobacter</taxon>
    </lineage>
</organism>
<feature type="domain" description="VOC" evidence="2">
    <location>
        <begin position="5"/>
        <end position="122"/>
    </location>
</feature>
<dbReference type="InterPro" id="IPR050383">
    <property type="entry name" value="GlyoxalaseI/FosfomycinResist"/>
</dbReference>